<feature type="non-terminal residue" evidence="3">
    <location>
        <position position="68"/>
    </location>
</feature>
<dbReference type="Pfam" id="PF00106">
    <property type="entry name" value="adh_short"/>
    <property type="match status" value="1"/>
</dbReference>
<gene>
    <name evidence="3" type="ORF">K432DRAFT_259543</name>
</gene>
<dbReference type="EMBL" id="KV745011">
    <property type="protein sequence ID" value="OCK79326.1"/>
    <property type="molecule type" value="Genomic_DNA"/>
</dbReference>
<reference evidence="3 4" key="1">
    <citation type="journal article" date="2016" name="Nat. Commun.">
        <title>Ectomycorrhizal ecology is imprinted in the genome of the dominant symbiotic fungus Cenococcum geophilum.</title>
        <authorList>
            <consortium name="DOE Joint Genome Institute"/>
            <person name="Peter M."/>
            <person name="Kohler A."/>
            <person name="Ohm R.A."/>
            <person name="Kuo A."/>
            <person name="Krutzmann J."/>
            <person name="Morin E."/>
            <person name="Arend M."/>
            <person name="Barry K.W."/>
            <person name="Binder M."/>
            <person name="Choi C."/>
            <person name="Clum A."/>
            <person name="Copeland A."/>
            <person name="Grisel N."/>
            <person name="Haridas S."/>
            <person name="Kipfer T."/>
            <person name="LaButti K."/>
            <person name="Lindquist E."/>
            <person name="Lipzen A."/>
            <person name="Maire R."/>
            <person name="Meier B."/>
            <person name="Mihaltcheva S."/>
            <person name="Molinier V."/>
            <person name="Murat C."/>
            <person name="Poggeler S."/>
            <person name="Quandt C.A."/>
            <person name="Sperisen C."/>
            <person name="Tritt A."/>
            <person name="Tisserant E."/>
            <person name="Crous P.W."/>
            <person name="Henrissat B."/>
            <person name="Nehls U."/>
            <person name="Egli S."/>
            <person name="Spatafora J.W."/>
            <person name="Grigoriev I.V."/>
            <person name="Martin F.M."/>
        </authorList>
    </citation>
    <scope>NUCLEOTIDE SEQUENCE [LARGE SCALE GENOMIC DNA]</scope>
    <source>
        <strain evidence="3 4">CBS 459.81</strain>
    </source>
</reference>
<dbReference type="InterPro" id="IPR036291">
    <property type="entry name" value="NAD(P)-bd_dom_sf"/>
</dbReference>
<evidence type="ECO:0000256" key="2">
    <source>
        <dbReference type="ARBA" id="ARBA00023002"/>
    </source>
</evidence>
<dbReference type="InterPro" id="IPR051687">
    <property type="entry name" value="Peroxisomal_Beta-Oxidation"/>
</dbReference>
<dbReference type="AlphaFoldDB" id="A0A8E2E8G1"/>
<dbReference type="InterPro" id="IPR002347">
    <property type="entry name" value="SDR_fam"/>
</dbReference>
<comment type="similarity">
    <text evidence="1">Belongs to the short-chain dehydrogenases/reductases (SDR) family.</text>
</comment>
<keyword evidence="4" id="KW-1185">Reference proteome</keyword>
<dbReference type="OrthoDB" id="47007at2759"/>
<protein>
    <submittedName>
        <fullName evidence="3">Uncharacterized protein</fullName>
    </submittedName>
</protein>
<proteinExistence type="inferred from homology"/>
<feature type="non-terminal residue" evidence="3">
    <location>
        <position position="1"/>
    </location>
</feature>
<evidence type="ECO:0000256" key="1">
    <source>
        <dbReference type="ARBA" id="ARBA00006484"/>
    </source>
</evidence>
<sequence>FTDRVAIITGGGQGLGRAHALLLASRGANIVVTSRPSSITKAHSVCAEIRALGRDALAFGSLVGKEED</sequence>
<dbReference type="PANTHER" id="PTHR45024:SF2">
    <property type="entry name" value="SCP2 DOMAIN-CONTAINING PROTEIN"/>
    <property type="match status" value="1"/>
</dbReference>
<name>A0A8E2E8G1_9PEZI</name>
<keyword evidence="2" id="KW-0560">Oxidoreductase</keyword>
<dbReference type="SUPFAM" id="SSF51735">
    <property type="entry name" value="NAD(P)-binding Rossmann-fold domains"/>
    <property type="match status" value="1"/>
</dbReference>
<evidence type="ECO:0000313" key="3">
    <source>
        <dbReference type="EMBL" id="OCK79326.1"/>
    </source>
</evidence>
<dbReference type="GO" id="GO:0016491">
    <property type="term" value="F:oxidoreductase activity"/>
    <property type="evidence" value="ECO:0007669"/>
    <property type="project" value="UniProtKB-KW"/>
</dbReference>
<evidence type="ECO:0000313" key="4">
    <source>
        <dbReference type="Proteomes" id="UP000250266"/>
    </source>
</evidence>
<accession>A0A8E2E8G1</accession>
<dbReference type="Gene3D" id="3.40.50.720">
    <property type="entry name" value="NAD(P)-binding Rossmann-like Domain"/>
    <property type="match status" value="1"/>
</dbReference>
<dbReference type="PANTHER" id="PTHR45024">
    <property type="entry name" value="DEHYDROGENASES, SHORT CHAIN"/>
    <property type="match status" value="1"/>
</dbReference>
<dbReference type="Proteomes" id="UP000250266">
    <property type="component" value="Unassembled WGS sequence"/>
</dbReference>
<organism evidence="3 4">
    <name type="scientific">Lepidopterella palustris CBS 459.81</name>
    <dbReference type="NCBI Taxonomy" id="1314670"/>
    <lineage>
        <taxon>Eukaryota</taxon>
        <taxon>Fungi</taxon>
        <taxon>Dikarya</taxon>
        <taxon>Ascomycota</taxon>
        <taxon>Pezizomycotina</taxon>
        <taxon>Dothideomycetes</taxon>
        <taxon>Pleosporomycetidae</taxon>
        <taxon>Mytilinidiales</taxon>
        <taxon>Argynnaceae</taxon>
        <taxon>Lepidopterella</taxon>
    </lineage>
</organism>